<dbReference type="InterPro" id="IPR000060">
    <property type="entry name" value="BCCT_transptr"/>
</dbReference>
<evidence type="ECO:0000256" key="7">
    <source>
        <dbReference type="SAM" id="Phobius"/>
    </source>
</evidence>
<dbReference type="PANTHER" id="PTHR30047">
    <property type="entry name" value="HIGH-AFFINITY CHOLINE TRANSPORT PROTEIN-RELATED"/>
    <property type="match status" value="1"/>
</dbReference>
<feature type="transmembrane region" description="Helical" evidence="7">
    <location>
        <begin position="259"/>
        <end position="281"/>
    </location>
</feature>
<evidence type="ECO:0000256" key="3">
    <source>
        <dbReference type="ARBA" id="ARBA00022475"/>
    </source>
</evidence>
<protein>
    <submittedName>
        <fullName evidence="8">Uncharacterized protein</fullName>
    </submittedName>
</protein>
<dbReference type="PANTHER" id="PTHR30047:SF7">
    <property type="entry name" value="HIGH-AFFINITY CHOLINE TRANSPORT PROTEIN"/>
    <property type="match status" value="1"/>
</dbReference>
<evidence type="ECO:0000256" key="2">
    <source>
        <dbReference type="ARBA" id="ARBA00022448"/>
    </source>
</evidence>
<accession>A0A7S1BLI8</accession>
<feature type="transmembrane region" description="Helical" evidence="7">
    <location>
        <begin position="496"/>
        <end position="514"/>
    </location>
</feature>
<feature type="transmembrane region" description="Helical" evidence="7">
    <location>
        <begin position="449"/>
        <end position="469"/>
    </location>
</feature>
<proteinExistence type="predicted"/>
<keyword evidence="4 7" id="KW-0812">Transmembrane</keyword>
<feature type="transmembrane region" description="Helical" evidence="7">
    <location>
        <begin position="339"/>
        <end position="357"/>
    </location>
</feature>
<comment type="subcellular location">
    <subcellularLocation>
        <location evidence="1">Cell membrane</location>
        <topology evidence="1">Multi-pass membrane protein</topology>
    </subcellularLocation>
</comment>
<evidence type="ECO:0000256" key="1">
    <source>
        <dbReference type="ARBA" id="ARBA00004651"/>
    </source>
</evidence>
<keyword evidence="3" id="KW-1003">Cell membrane</keyword>
<evidence type="ECO:0000256" key="5">
    <source>
        <dbReference type="ARBA" id="ARBA00022989"/>
    </source>
</evidence>
<feature type="transmembrane region" description="Helical" evidence="7">
    <location>
        <begin position="310"/>
        <end position="327"/>
    </location>
</feature>
<dbReference type="Pfam" id="PF02028">
    <property type="entry name" value="BCCT"/>
    <property type="match status" value="2"/>
</dbReference>
<feature type="transmembrane region" description="Helical" evidence="7">
    <location>
        <begin position="603"/>
        <end position="623"/>
    </location>
</feature>
<feature type="transmembrane region" description="Helical" evidence="7">
    <location>
        <begin position="63"/>
        <end position="82"/>
    </location>
</feature>
<dbReference type="AlphaFoldDB" id="A0A7S1BLI8"/>
<feature type="transmembrane region" description="Helical" evidence="7">
    <location>
        <begin position="635"/>
        <end position="655"/>
    </location>
</feature>
<feature type="transmembrane region" description="Helical" evidence="7">
    <location>
        <begin position="167"/>
        <end position="188"/>
    </location>
</feature>
<feature type="transmembrane region" description="Helical" evidence="7">
    <location>
        <begin position="234"/>
        <end position="252"/>
    </location>
</feature>
<feature type="transmembrane region" description="Helical" evidence="7">
    <location>
        <begin position="208"/>
        <end position="228"/>
    </location>
</feature>
<organism evidence="8">
    <name type="scientific">Corethron hystrix</name>
    <dbReference type="NCBI Taxonomy" id="216773"/>
    <lineage>
        <taxon>Eukaryota</taxon>
        <taxon>Sar</taxon>
        <taxon>Stramenopiles</taxon>
        <taxon>Ochrophyta</taxon>
        <taxon>Bacillariophyta</taxon>
        <taxon>Coscinodiscophyceae</taxon>
        <taxon>Corethrophycidae</taxon>
        <taxon>Corethrales</taxon>
        <taxon>Corethraceae</taxon>
        <taxon>Corethron</taxon>
    </lineage>
</organism>
<evidence type="ECO:0000256" key="4">
    <source>
        <dbReference type="ARBA" id="ARBA00022692"/>
    </source>
</evidence>
<sequence>MTNPEEANETLGSWKSAVSKHFTWLYIVANPAYTFFLFWLMYRYGDIKLGADHEKPEFSDVSYFAMIFSAGVAVGLFFYGVSEPLYHRSSHWYAAPGYRSQDEIDNWALMLTAYHWGFAGWSPYVVMGIAAGLGNYRYGLPMTVRSTLYPFFGDYTWGWIGDLIDGFSIVTTVAGICTSLGLGVMQIITGLKRLGLIVAEDDADMTNAYVLTIWIITLIATASVVSGLHVGIQFLSKLGFGIGMVLLVLVFCMEKTYYLLNVIIQMLGTYLQYGVFLLPFWTDAFGGLKDGEGRAPEGAAETWWMDGWTVFYMAWWTAWACFVGMFVARVSRGRTIREVVMYCFIAPLLFSILWFGVFGGAGMRQARQAEELQALGLNLHNDTKFYLTQEIGRNSCYDVPQQDVFYTLNGVNKTFANTLLGVTPVCDDIGDSSWFNVLYSFSYPSASGFGGFGSFLSGLSILAITVYFVTSSDSGSLVVDHLASNGQKEHHWLQRVFWAFTEGAVATALLMAGGTQGLKALQAVSIVFGLPLCALLFLICGSITTMCRHAKENKLSQDLPDPHAHGWTMPIFGGIFNIFEYVASLSCVHQDRVNKGMHLPTPFQFAGFFMALFFPFLYLYQIYSSLDVKNVRSGSKILFTLIYTLIHFGWIILFGLSAINFGFAAFGWVAFLINACILTSLRRNVREKFSIPGNIVGDFFASSFSYPQTLVQMILQLENEKEKDVLT</sequence>
<keyword evidence="6 7" id="KW-0472">Membrane</keyword>
<evidence type="ECO:0000256" key="6">
    <source>
        <dbReference type="ARBA" id="ARBA00023136"/>
    </source>
</evidence>
<feature type="transmembrane region" description="Helical" evidence="7">
    <location>
        <begin position="661"/>
        <end position="681"/>
    </location>
</feature>
<keyword evidence="5 7" id="KW-1133">Transmembrane helix</keyword>
<keyword evidence="2" id="KW-0813">Transport</keyword>
<feature type="transmembrane region" description="Helical" evidence="7">
    <location>
        <begin position="23"/>
        <end position="42"/>
    </location>
</feature>
<reference evidence="8" key="1">
    <citation type="submission" date="2021-01" db="EMBL/GenBank/DDBJ databases">
        <authorList>
            <person name="Corre E."/>
            <person name="Pelletier E."/>
            <person name="Niang G."/>
            <person name="Scheremetjew M."/>
            <person name="Finn R."/>
            <person name="Kale V."/>
            <person name="Holt S."/>
            <person name="Cochrane G."/>
            <person name="Meng A."/>
            <person name="Brown T."/>
            <person name="Cohen L."/>
        </authorList>
    </citation>
    <scope>NUCLEOTIDE SEQUENCE</scope>
    <source>
        <strain evidence="8">308</strain>
    </source>
</reference>
<feature type="transmembrane region" description="Helical" evidence="7">
    <location>
        <begin position="564"/>
        <end position="583"/>
    </location>
</feature>
<name>A0A7S1BLI8_9STRA</name>
<dbReference type="EMBL" id="HBFR01025622">
    <property type="protein sequence ID" value="CAD8891210.1"/>
    <property type="molecule type" value="Transcribed_RNA"/>
</dbReference>
<evidence type="ECO:0000313" key="8">
    <source>
        <dbReference type="EMBL" id="CAD8891210.1"/>
    </source>
</evidence>
<gene>
    <name evidence="8" type="ORF">CHYS00102_LOCUS18416</name>
</gene>
<dbReference type="GO" id="GO:0005886">
    <property type="term" value="C:plasma membrane"/>
    <property type="evidence" value="ECO:0007669"/>
    <property type="project" value="UniProtKB-SubCell"/>
</dbReference>
<dbReference type="GO" id="GO:0022857">
    <property type="term" value="F:transmembrane transporter activity"/>
    <property type="evidence" value="ECO:0007669"/>
    <property type="project" value="InterPro"/>
</dbReference>
<feature type="transmembrane region" description="Helical" evidence="7">
    <location>
        <begin position="520"/>
        <end position="543"/>
    </location>
</feature>